<dbReference type="AlphaFoldDB" id="A0A7C3ZYN3"/>
<dbReference type="EMBL" id="DSPX01000196">
    <property type="protein sequence ID" value="HGG02688.1"/>
    <property type="molecule type" value="Genomic_DNA"/>
</dbReference>
<protein>
    <submittedName>
        <fullName evidence="2">Methyltransferase domain-containing protein</fullName>
    </submittedName>
</protein>
<comment type="caution">
    <text evidence="2">The sequence shown here is derived from an EMBL/GenBank/DDBJ whole genome shotgun (WGS) entry which is preliminary data.</text>
</comment>
<dbReference type="PANTHER" id="PTHR43464:SF91">
    <property type="entry name" value="SLL0487 PROTEIN"/>
    <property type="match status" value="1"/>
</dbReference>
<proteinExistence type="predicted"/>
<dbReference type="InterPro" id="IPR025714">
    <property type="entry name" value="Methyltranfer_dom"/>
</dbReference>
<dbReference type="Pfam" id="PF13847">
    <property type="entry name" value="Methyltransf_31"/>
    <property type="match status" value="1"/>
</dbReference>
<keyword evidence="2" id="KW-0489">Methyltransferase</keyword>
<dbReference type="PANTHER" id="PTHR43464">
    <property type="entry name" value="METHYLTRANSFERASE"/>
    <property type="match status" value="1"/>
</dbReference>
<evidence type="ECO:0000313" key="2">
    <source>
        <dbReference type="EMBL" id="HGG02688.1"/>
    </source>
</evidence>
<gene>
    <name evidence="2" type="ORF">ENR15_19115</name>
</gene>
<sequence length="452" mass="50191">MTNDMSPETNIMDNPDIIRTKISEQYDFRPYPDKPIEEPLPPDAELLFWNSLATIYYVTQKRVINPNGKLILDAGCGTGWKSLGLAAANPGAKVVGVDISPKSVDLATQRLQYHGLADAEFHVLAIEELPNFGLQFDYINCDEVLFFLPEPVAGLRGMKAVLKASGIIRTNLHSAFQRAALYRAQAAFKLLGLIENNPEDLEIGIALEIMDNLRDDVDVKVRTWQQAVGAADELKRSFIARDFLLQGDKGYTIPEMFAMLHSAELEFLGMVNWQDWLVEDLFKEGADDLAFLALTLPELSVEERLHLCELWHPVSRKLDFWCAHPGLDVGEAWDDDSLGDGERVRVHLHPLLVNDEVKLGFIESIQEQKSLDLGGYLGLSLGDTLVIDAVAAECLLGLQEGPLLFSDLVAKWVSLYPEMEVTDALASCRELLMGLESGMVVLFELLGPVVGL</sequence>
<dbReference type="GO" id="GO:0008168">
    <property type="term" value="F:methyltransferase activity"/>
    <property type="evidence" value="ECO:0007669"/>
    <property type="project" value="UniProtKB-KW"/>
</dbReference>
<reference evidence="2" key="1">
    <citation type="journal article" date="2020" name="mSystems">
        <title>Genome- and Community-Level Interaction Insights into Carbon Utilization and Element Cycling Functions of Hydrothermarchaeota in Hydrothermal Sediment.</title>
        <authorList>
            <person name="Zhou Z."/>
            <person name="Liu Y."/>
            <person name="Xu W."/>
            <person name="Pan J."/>
            <person name="Luo Z.H."/>
            <person name="Li M."/>
        </authorList>
    </citation>
    <scope>NUCLEOTIDE SEQUENCE [LARGE SCALE GENOMIC DNA]</scope>
    <source>
        <strain evidence="2">SpSt-374</strain>
    </source>
</reference>
<feature type="domain" description="Methyltransferase" evidence="1">
    <location>
        <begin position="68"/>
        <end position="174"/>
    </location>
</feature>
<organism evidence="2">
    <name type="scientific">Planktothricoides sp. SpSt-374</name>
    <dbReference type="NCBI Taxonomy" id="2282167"/>
    <lineage>
        <taxon>Bacteria</taxon>
        <taxon>Bacillati</taxon>
        <taxon>Cyanobacteriota</taxon>
        <taxon>Cyanophyceae</taxon>
        <taxon>Oscillatoriophycideae</taxon>
        <taxon>Oscillatoriales</taxon>
        <taxon>Oscillatoriaceae</taxon>
        <taxon>Planktothricoides</taxon>
    </lineage>
</organism>
<evidence type="ECO:0000259" key="1">
    <source>
        <dbReference type="Pfam" id="PF13847"/>
    </source>
</evidence>
<name>A0A7C3ZYN3_9CYAN</name>
<dbReference type="InterPro" id="IPR029063">
    <property type="entry name" value="SAM-dependent_MTases_sf"/>
</dbReference>
<dbReference type="CDD" id="cd02440">
    <property type="entry name" value="AdoMet_MTases"/>
    <property type="match status" value="1"/>
</dbReference>
<keyword evidence="2" id="KW-0808">Transferase</keyword>
<dbReference type="SUPFAM" id="SSF53335">
    <property type="entry name" value="S-adenosyl-L-methionine-dependent methyltransferases"/>
    <property type="match status" value="1"/>
</dbReference>
<dbReference type="GO" id="GO:0032259">
    <property type="term" value="P:methylation"/>
    <property type="evidence" value="ECO:0007669"/>
    <property type="project" value="UniProtKB-KW"/>
</dbReference>
<dbReference type="Gene3D" id="3.40.50.150">
    <property type="entry name" value="Vaccinia Virus protein VP39"/>
    <property type="match status" value="1"/>
</dbReference>
<accession>A0A7C3ZYN3</accession>